<dbReference type="SMART" id="SM00645">
    <property type="entry name" value="Pept_C1"/>
    <property type="match status" value="1"/>
</dbReference>
<dbReference type="Pfam" id="PF00112">
    <property type="entry name" value="Peptidase_C1"/>
    <property type="match status" value="2"/>
</dbReference>
<organism evidence="7 8">
    <name type="scientific">Linum tenue</name>
    <dbReference type="NCBI Taxonomy" id="586396"/>
    <lineage>
        <taxon>Eukaryota</taxon>
        <taxon>Viridiplantae</taxon>
        <taxon>Streptophyta</taxon>
        <taxon>Embryophyta</taxon>
        <taxon>Tracheophyta</taxon>
        <taxon>Spermatophyta</taxon>
        <taxon>Magnoliopsida</taxon>
        <taxon>eudicotyledons</taxon>
        <taxon>Gunneridae</taxon>
        <taxon>Pentapetalae</taxon>
        <taxon>rosids</taxon>
        <taxon>fabids</taxon>
        <taxon>Malpighiales</taxon>
        <taxon>Linaceae</taxon>
        <taxon>Linum</taxon>
    </lineage>
</organism>
<keyword evidence="4" id="KW-0788">Thiol protease</keyword>
<keyword evidence="8" id="KW-1185">Reference proteome</keyword>
<reference evidence="7" key="1">
    <citation type="submission" date="2022-08" db="EMBL/GenBank/DDBJ databases">
        <authorList>
            <person name="Gutierrez-Valencia J."/>
        </authorList>
    </citation>
    <scope>NUCLEOTIDE SEQUENCE</scope>
</reference>
<dbReference type="InterPro" id="IPR000668">
    <property type="entry name" value="Peptidase_C1A_C"/>
</dbReference>
<keyword evidence="3" id="KW-0378">Hydrolase</keyword>
<dbReference type="InterPro" id="IPR038765">
    <property type="entry name" value="Papain-like_cys_pep_sf"/>
</dbReference>
<dbReference type="GO" id="GO:0008234">
    <property type="term" value="F:cysteine-type peptidase activity"/>
    <property type="evidence" value="ECO:0007669"/>
    <property type="project" value="UniProtKB-KW"/>
</dbReference>
<dbReference type="InterPro" id="IPR013128">
    <property type="entry name" value="Peptidase_C1A"/>
</dbReference>
<comment type="similarity">
    <text evidence="1">Belongs to the peptidase C1 family.</text>
</comment>
<evidence type="ECO:0000256" key="2">
    <source>
        <dbReference type="ARBA" id="ARBA00022670"/>
    </source>
</evidence>
<accession>A0AAV0QV78</accession>
<evidence type="ECO:0000259" key="6">
    <source>
        <dbReference type="SMART" id="SM00645"/>
    </source>
</evidence>
<dbReference type="EMBL" id="CAMGYJ010000010">
    <property type="protein sequence ID" value="CAI0548981.1"/>
    <property type="molecule type" value="Genomic_DNA"/>
</dbReference>
<feature type="compositionally biased region" description="Basic residues" evidence="5">
    <location>
        <begin position="1"/>
        <end position="10"/>
    </location>
</feature>
<feature type="domain" description="Peptidase C1A papain C-terminal" evidence="6">
    <location>
        <begin position="41"/>
        <end position="213"/>
    </location>
</feature>
<dbReference type="Gene3D" id="3.90.70.10">
    <property type="entry name" value="Cysteine proteinases"/>
    <property type="match status" value="2"/>
</dbReference>
<protein>
    <recommendedName>
        <fullName evidence="6">Peptidase C1A papain C-terminal domain-containing protein</fullName>
    </recommendedName>
</protein>
<name>A0AAV0QV78_9ROSI</name>
<sequence>MAGGKSKKSKRVEPASRKISRGKSKEKEIEEPVDPGEDFIEFDWRPLGIVRKEIQDQGDYPVCWAVSIALATEAMLNLTEEKPRWKASAQEIIDWKLTDEEKIGKKMPTRISIGWDYILDNGLSKEDNYGFTQMPNLDKDRPMQGILVNGIYRGPTDRKENPKFDHVMLLVGHGYRELETGQKIYYFICRNSYGPDWGVKGHVKILRLVSFPREMEHKPSFIRLYTYPKPRLPVSEKESTSNPKEEKVIDWGKKGKAMMHIVDKGQSSSSSQVN</sequence>
<keyword evidence="2" id="KW-0645">Protease</keyword>
<evidence type="ECO:0000256" key="5">
    <source>
        <dbReference type="SAM" id="MobiDB-lite"/>
    </source>
</evidence>
<dbReference type="PANTHER" id="PTHR12411">
    <property type="entry name" value="CYSTEINE PROTEASE FAMILY C1-RELATED"/>
    <property type="match status" value="1"/>
</dbReference>
<dbReference type="SUPFAM" id="SSF54001">
    <property type="entry name" value="Cysteine proteinases"/>
    <property type="match status" value="1"/>
</dbReference>
<evidence type="ECO:0000313" key="7">
    <source>
        <dbReference type="EMBL" id="CAI0548981.1"/>
    </source>
</evidence>
<evidence type="ECO:0000256" key="4">
    <source>
        <dbReference type="ARBA" id="ARBA00022807"/>
    </source>
</evidence>
<proteinExistence type="inferred from homology"/>
<comment type="caution">
    <text evidence="7">The sequence shown here is derived from an EMBL/GenBank/DDBJ whole genome shotgun (WGS) entry which is preliminary data.</text>
</comment>
<dbReference type="Proteomes" id="UP001154282">
    <property type="component" value="Unassembled WGS sequence"/>
</dbReference>
<gene>
    <name evidence="7" type="ORF">LITE_LOCUS44964</name>
</gene>
<dbReference type="GO" id="GO:0006508">
    <property type="term" value="P:proteolysis"/>
    <property type="evidence" value="ECO:0007669"/>
    <property type="project" value="UniProtKB-KW"/>
</dbReference>
<evidence type="ECO:0000256" key="1">
    <source>
        <dbReference type="ARBA" id="ARBA00008455"/>
    </source>
</evidence>
<evidence type="ECO:0000313" key="8">
    <source>
        <dbReference type="Proteomes" id="UP001154282"/>
    </source>
</evidence>
<dbReference type="AlphaFoldDB" id="A0AAV0QV78"/>
<evidence type="ECO:0000256" key="3">
    <source>
        <dbReference type="ARBA" id="ARBA00022801"/>
    </source>
</evidence>
<feature type="region of interest" description="Disordered" evidence="5">
    <location>
        <begin position="1"/>
        <end position="33"/>
    </location>
</feature>